<dbReference type="GO" id="GO:0000160">
    <property type="term" value="P:phosphorelay signal transduction system"/>
    <property type="evidence" value="ECO:0007669"/>
    <property type="project" value="InterPro"/>
</dbReference>
<protein>
    <recommendedName>
        <fullName evidence="2">Response regulatory domain-containing protein</fullName>
    </recommendedName>
</protein>
<reference evidence="3" key="2">
    <citation type="submission" date="2020-09" db="EMBL/GenBank/DDBJ databases">
        <authorList>
            <person name="Sun Q."/>
            <person name="Sedlacek I."/>
        </authorList>
    </citation>
    <scope>NUCLEOTIDE SEQUENCE</scope>
    <source>
        <strain evidence="3">CCM 7897</strain>
    </source>
</reference>
<gene>
    <name evidence="3" type="ORF">GCM10007301_52810</name>
</gene>
<comment type="caution">
    <text evidence="3">The sequence shown here is derived from an EMBL/GenBank/DDBJ whole genome shotgun (WGS) entry which is preliminary data.</text>
</comment>
<dbReference type="CDD" id="cd00156">
    <property type="entry name" value="REC"/>
    <property type="match status" value="1"/>
</dbReference>
<dbReference type="InterPro" id="IPR001789">
    <property type="entry name" value="Sig_transdc_resp-reg_receiver"/>
</dbReference>
<dbReference type="PROSITE" id="PS50110">
    <property type="entry name" value="RESPONSE_REGULATORY"/>
    <property type="match status" value="1"/>
</dbReference>
<keyword evidence="1" id="KW-0597">Phosphoprotein</keyword>
<keyword evidence="4" id="KW-1185">Reference proteome</keyword>
<dbReference type="SUPFAM" id="SSF52172">
    <property type="entry name" value="CheY-like"/>
    <property type="match status" value="1"/>
</dbReference>
<dbReference type="Pfam" id="PF00072">
    <property type="entry name" value="Response_reg"/>
    <property type="match status" value="1"/>
</dbReference>
<evidence type="ECO:0000259" key="2">
    <source>
        <dbReference type="PROSITE" id="PS50110"/>
    </source>
</evidence>
<name>A0A917FKD4_9HYPH</name>
<dbReference type="InterPro" id="IPR011006">
    <property type="entry name" value="CheY-like_superfamily"/>
</dbReference>
<sequence length="136" mass="14932">MPEAAVTVLPTVMVVDADVLVRHALSEYLRGCGYRVIEASSTDEAQNFFALGEIDVGAVLCDMKAPGRLGGFSFARWMRETHPKTDVILAGAPERAAEEAAELCENGPQLARPYDPQLVLERIKRQHAARARLLQE</sequence>
<dbReference type="Gene3D" id="3.40.50.2300">
    <property type="match status" value="1"/>
</dbReference>
<dbReference type="AlphaFoldDB" id="A0A917FKD4"/>
<dbReference type="SMART" id="SM00448">
    <property type="entry name" value="REC"/>
    <property type="match status" value="1"/>
</dbReference>
<evidence type="ECO:0000313" key="3">
    <source>
        <dbReference type="EMBL" id="GGF86372.1"/>
    </source>
</evidence>
<dbReference type="Proteomes" id="UP000606044">
    <property type="component" value="Unassembled WGS sequence"/>
</dbReference>
<accession>A0A917FKD4</accession>
<reference evidence="3" key="1">
    <citation type="journal article" date="2014" name="Int. J. Syst. Evol. Microbiol.">
        <title>Complete genome sequence of Corynebacterium casei LMG S-19264T (=DSM 44701T), isolated from a smear-ripened cheese.</title>
        <authorList>
            <consortium name="US DOE Joint Genome Institute (JGI-PGF)"/>
            <person name="Walter F."/>
            <person name="Albersmeier A."/>
            <person name="Kalinowski J."/>
            <person name="Ruckert C."/>
        </authorList>
    </citation>
    <scope>NUCLEOTIDE SEQUENCE</scope>
    <source>
        <strain evidence="3">CCM 7897</strain>
    </source>
</reference>
<evidence type="ECO:0000313" key="4">
    <source>
        <dbReference type="Proteomes" id="UP000606044"/>
    </source>
</evidence>
<dbReference type="RefSeq" id="WP_188583863.1">
    <property type="nucleotide sequence ID" value="NZ_BMCT01000011.1"/>
</dbReference>
<evidence type="ECO:0000256" key="1">
    <source>
        <dbReference type="PROSITE-ProRule" id="PRU00169"/>
    </source>
</evidence>
<dbReference type="EMBL" id="BMCT01000011">
    <property type="protein sequence ID" value="GGF86372.1"/>
    <property type="molecule type" value="Genomic_DNA"/>
</dbReference>
<organism evidence="3 4">
    <name type="scientific">Azorhizobium oxalatiphilum</name>
    <dbReference type="NCBI Taxonomy" id="980631"/>
    <lineage>
        <taxon>Bacteria</taxon>
        <taxon>Pseudomonadati</taxon>
        <taxon>Pseudomonadota</taxon>
        <taxon>Alphaproteobacteria</taxon>
        <taxon>Hyphomicrobiales</taxon>
        <taxon>Xanthobacteraceae</taxon>
        <taxon>Azorhizobium</taxon>
    </lineage>
</organism>
<feature type="domain" description="Response regulatory" evidence="2">
    <location>
        <begin position="11"/>
        <end position="127"/>
    </location>
</feature>
<feature type="modified residue" description="4-aspartylphosphate" evidence="1">
    <location>
        <position position="62"/>
    </location>
</feature>
<proteinExistence type="predicted"/>